<reference evidence="1 2" key="1">
    <citation type="journal article" date="2024" name="G3 (Bethesda)">
        <title>Genome assembly of Hibiscus sabdariffa L. provides insights into metabolisms of medicinal natural products.</title>
        <authorList>
            <person name="Kim T."/>
        </authorList>
    </citation>
    <scope>NUCLEOTIDE SEQUENCE [LARGE SCALE GENOMIC DNA]</scope>
    <source>
        <strain evidence="1">TK-2024</strain>
        <tissue evidence="1">Old leaves</tissue>
    </source>
</reference>
<sequence length="95" mass="10338">MPAADFSLKPIKPNIGGGRVSGCREKLTSSDKDRITEVYVKATLGNVKLRNKVSADIFEPEMENGTISKSSDYRVTFKGLWPPAIGVLELGIITL</sequence>
<proteinExistence type="predicted"/>
<dbReference type="EMBL" id="JBBPBN010000082">
    <property type="protein sequence ID" value="KAK8983155.1"/>
    <property type="molecule type" value="Genomic_DNA"/>
</dbReference>
<keyword evidence="2" id="KW-1185">Reference proteome</keyword>
<dbReference type="Proteomes" id="UP001396334">
    <property type="component" value="Unassembled WGS sequence"/>
</dbReference>
<comment type="caution">
    <text evidence="1">The sequence shown here is derived from an EMBL/GenBank/DDBJ whole genome shotgun (WGS) entry which is preliminary data.</text>
</comment>
<accession>A0ABR2P3X3</accession>
<name>A0ABR2P3X3_9ROSI</name>
<gene>
    <name evidence="1" type="ORF">V6N11_057909</name>
</gene>
<evidence type="ECO:0000313" key="2">
    <source>
        <dbReference type="Proteomes" id="UP001396334"/>
    </source>
</evidence>
<evidence type="ECO:0000313" key="1">
    <source>
        <dbReference type="EMBL" id="KAK8983155.1"/>
    </source>
</evidence>
<organism evidence="1 2">
    <name type="scientific">Hibiscus sabdariffa</name>
    <name type="common">roselle</name>
    <dbReference type="NCBI Taxonomy" id="183260"/>
    <lineage>
        <taxon>Eukaryota</taxon>
        <taxon>Viridiplantae</taxon>
        <taxon>Streptophyta</taxon>
        <taxon>Embryophyta</taxon>
        <taxon>Tracheophyta</taxon>
        <taxon>Spermatophyta</taxon>
        <taxon>Magnoliopsida</taxon>
        <taxon>eudicotyledons</taxon>
        <taxon>Gunneridae</taxon>
        <taxon>Pentapetalae</taxon>
        <taxon>rosids</taxon>
        <taxon>malvids</taxon>
        <taxon>Malvales</taxon>
        <taxon>Malvaceae</taxon>
        <taxon>Malvoideae</taxon>
        <taxon>Hibiscus</taxon>
    </lineage>
</organism>
<protein>
    <submittedName>
        <fullName evidence="1">Uncharacterized protein</fullName>
    </submittedName>
</protein>